<gene>
    <name evidence="1" type="ORF">GFU50_10790</name>
</gene>
<evidence type="ECO:0000313" key="2">
    <source>
        <dbReference type="Proteomes" id="UP000422837"/>
    </source>
</evidence>
<dbReference type="Proteomes" id="UP000422837">
    <property type="component" value="Chromosome"/>
</dbReference>
<protein>
    <submittedName>
        <fullName evidence="1">Uncharacterized protein</fullName>
    </submittedName>
</protein>
<dbReference type="RefSeq" id="WP_010749485.1">
    <property type="nucleotide sequence ID" value="NZ_CABGTX010000007.1"/>
</dbReference>
<reference evidence="1 2" key="1">
    <citation type="submission" date="2019-11" db="EMBL/GenBank/DDBJ databases">
        <title>Detection and genome characteristic of a blood enterococcus casselifavus isolate from Zhengzhou,china.</title>
        <authorList>
            <person name="Wen P."/>
        </authorList>
    </citation>
    <scope>NUCLEOTIDE SEQUENCE [LARGE SCALE GENOMIC DNA]</scope>
    <source>
        <strain evidence="1 2">EC291</strain>
    </source>
</reference>
<dbReference type="EMBL" id="CP046123">
    <property type="protein sequence ID" value="QGN29967.1"/>
    <property type="molecule type" value="Genomic_DNA"/>
</dbReference>
<name>A0ABD6Z1J0_ENTCA</name>
<dbReference type="AlphaFoldDB" id="A0ABD6Z1J0"/>
<accession>A0ABD6Z1J0</accession>
<sequence>MTAEKFLMANGFSTPCVCGGSGKLYFNCSKSWYIYLPSSSTIEDVVEAVYDMYKLRSFNQSTTKIAH</sequence>
<organism evidence="1 2">
    <name type="scientific">Enterococcus casseliflavus</name>
    <name type="common">Enterococcus flavescens</name>
    <dbReference type="NCBI Taxonomy" id="37734"/>
    <lineage>
        <taxon>Bacteria</taxon>
        <taxon>Bacillati</taxon>
        <taxon>Bacillota</taxon>
        <taxon>Bacilli</taxon>
        <taxon>Lactobacillales</taxon>
        <taxon>Enterococcaceae</taxon>
        <taxon>Enterococcus</taxon>
    </lineage>
</organism>
<evidence type="ECO:0000313" key="1">
    <source>
        <dbReference type="EMBL" id="QGN29967.1"/>
    </source>
</evidence>
<proteinExistence type="predicted"/>